<keyword evidence="12" id="KW-1185">Reference proteome</keyword>
<keyword evidence="3" id="KW-1003">Cell membrane</keyword>
<feature type="transmembrane region" description="Helical" evidence="10">
    <location>
        <begin position="359"/>
        <end position="378"/>
    </location>
</feature>
<evidence type="ECO:0000256" key="6">
    <source>
        <dbReference type="ARBA" id="ARBA00022958"/>
    </source>
</evidence>
<evidence type="ECO:0000256" key="10">
    <source>
        <dbReference type="SAM" id="Phobius"/>
    </source>
</evidence>
<evidence type="ECO:0000256" key="1">
    <source>
        <dbReference type="ARBA" id="ARBA00004651"/>
    </source>
</evidence>
<feature type="transmembrane region" description="Helical" evidence="10">
    <location>
        <begin position="205"/>
        <end position="228"/>
    </location>
</feature>
<dbReference type="NCBIfam" id="TIGR00933">
    <property type="entry name" value="2a38"/>
    <property type="match status" value="1"/>
</dbReference>
<evidence type="ECO:0000256" key="4">
    <source>
        <dbReference type="ARBA" id="ARBA00022538"/>
    </source>
</evidence>
<name>A0A429ZWE5_9ENTE</name>
<comment type="caution">
    <text evidence="11">The sequence shown here is derived from an EMBL/GenBank/DDBJ whole genome shotgun (WGS) entry which is preliminary data.</text>
</comment>
<comment type="subcellular location">
    <subcellularLocation>
        <location evidence="1">Cell membrane</location>
        <topology evidence="1">Multi-pass membrane protein</topology>
    </subcellularLocation>
</comment>
<evidence type="ECO:0000313" key="11">
    <source>
        <dbReference type="EMBL" id="RST98062.1"/>
    </source>
</evidence>
<dbReference type="OrthoDB" id="9810952at2"/>
<dbReference type="AlphaFoldDB" id="A0A429ZWE5"/>
<dbReference type="InterPro" id="IPR003445">
    <property type="entry name" value="Cat_transpt"/>
</dbReference>
<dbReference type="EMBL" id="NGJS01000014">
    <property type="protein sequence ID" value="RST98062.1"/>
    <property type="molecule type" value="Genomic_DNA"/>
</dbReference>
<accession>A0A429ZWE5</accession>
<organism evidence="11 12">
    <name type="scientific">Vagococcus vulneris</name>
    <dbReference type="NCBI Taxonomy" id="1977869"/>
    <lineage>
        <taxon>Bacteria</taxon>
        <taxon>Bacillati</taxon>
        <taxon>Bacillota</taxon>
        <taxon>Bacilli</taxon>
        <taxon>Lactobacillales</taxon>
        <taxon>Enterococcaceae</taxon>
        <taxon>Vagococcus</taxon>
    </lineage>
</organism>
<protein>
    <submittedName>
        <fullName evidence="11">Trk family potassium uptake protein</fullName>
    </submittedName>
</protein>
<dbReference type="GO" id="GO:0015379">
    <property type="term" value="F:potassium:chloride symporter activity"/>
    <property type="evidence" value="ECO:0007669"/>
    <property type="project" value="InterPro"/>
</dbReference>
<feature type="transmembrane region" description="Helical" evidence="10">
    <location>
        <begin position="296"/>
        <end position="313"/>
    </location>
</feature>
<evidence type="ECO:0000256" key="9">
    <source>
        <dbReference type="ARBA" id="ARBA00023136"/>
    </source>
</evidence>
<sequence>MAISIINLRRTTMFKRKESLVPRMSTVQFITLMFVVIIFLGAFLLWLPFSQKPGQTISFIDALFIATSSVCVTGLTPVNVSEVFNSMGHTIMMILIELGGLGFMSVFLMIAILLKKRVSFQSRLVIKDMLNADSHGGIIRLLTFVLKFSLTVQAVGALLLSFQFIPEYGVKKGVFFSIFHSISAFCNAGFDLFGNSLISYRDNPYILVIISLLIVAGGFGFIVWYDLIHFKETKRLSLHTRLALIVTGSLLAIGFIIFYFTDVQKNGSIIARLANSFFLSVTPRTAGFVSIDYGDFSYAGIMLTIVLMFIGGTSGSTAGGVKTTTIGVLGLQVISLFKGRESAEGFERTVPTATVLKSFVLVFFASMLCFVSSLVLSLTETIPQNSGIEYVLFEVVSAFATVGLTMGLTPDLTYFGKILIIFLMFIGRVGLYTVSFSLINRSRKASIKNISYPKENVLVG</sequence>
<evidence type="ECO:0000256" key="2">
    <source>
        <dbReference type="ARBA" id="ARBA00022448"/>
    </source>
</evidence>
<feature type="transmembrane region" description="Helical" evidence="10">
    <location>
        <begin position="92"/>
        <end position="114"/>
    </location>
</feature>
<feature type="transmembrane region" description="Helical" evidence="10">
    <location>
        <begin position="20"/>
        <end position="47"/>
    </location>
</feature>
<dbReference type="GO" id="GO:0005886">
    <property type="term" value="C:plasma membrane"/>
    <property type="evidence" value="ECO:0007669"/>
    <property type="project" value="UniProtKB-SubCell"/>
</dbReference>
<dbReference type="RefSeq" id="WP_125984448.1">
    <property type="nucleotide sequence ID" value="NZ_NGJS01000014.1"/>
</dbReference>
<feature type="transmembrane region" description="Helical" evidence="10">
    <location>
        <begin position="59"/>
        <end position="80"/>
    </location>
</feature>
<feature type="transmembrane region" description="Helical" evidence="10">
    <location>
        <begin position="240"/>
        <end position="260"/>
    </location>
</feature>
<proteinExistence type="predicted"/>
<dbReference type="Proteomes" id="UP000287857">
    <property type="component" value="Unassembled WGS sequence"/>
</dbReference>
<keyword evidence="4" id="KW-0633">Potassium transport</keyword>
<dbReference type="PANTHER" id="PTHR32024:SF1">
    <property type="entry name" value="KTR SYSTEM POTASSIUM UPTAKE PROTEIN B"/>
    <property type="match status" value="1"/>
</dbReference>
<evidence type="ECO:0000256" key="8">
    <source>
        <dbReference type="ARBA" id="ARBA00023065"/>
    </source>
</evidence>
<reference evidence="11 12" key="1">
    <citation type="submission" date="2017-05" db="EMBL/GenBank/DDBJ databases">
        <title>Vagococcus spp. assemblies.</title>
        <authorList>
            <person name="Gulvik C.A."/>
        </authorList>
    </citation>
    <scope>NUCLEOTIDE SEQUENCE [LARGE SCALE GENOMIC DNA]</scope>
    <source>
        <strain evidence="11 12">SS1995</strain>
    </source>
</reference>
<feature type="transmembrane region" description="Helical" evidence="10">
    <location>
        <begin position="174"/>
        <end position="193"/>
    </location>
</feature>
<gene>
    <name evidence="11" type="ORF">CBF37_09170</name>
</gene>
<keyword evidence="7 10" id="KW-1133">Transmembrane helix</keyword>
<keyword evidence="9 10" id="KW-0472">Membrane</keyword>
<keyword evidence="5 10" id="KW-0812">Transmembrane</keyword>
<feature type="transmembrane region" description="Helical" evidence="10">
    <location>
        <begin position="138"/>
        <end position="162"/>
    </location>
</feature>
<feature type="transmembrane region" description="Helical" evidence="10">
    <location>
        <begin position="390"/>
        <end position="408"/>
    </location>
</feature>
<evidence type="ECO:0000256" key="5">
    <source>
        <dbReference type="ARBA" id="ARBA00022692"/>
    </source>
</evidence>
<dbReference type="InterPro" id="IPR004772">
    <property type="entry name" value="TrkH"/>
</dbReference>
<evidence type="ECO:0000313" key="12">
    <source>
        <dbReference type="Proteomes" id="UP000287857"/>
    </source>
</evidence>
<feature type="transmembrane region" description="Helical" evidence="10">
    <location>
        <begin position="414"/>
        <end position="439"/>
    </location>
</feature>
<keyword evidence="8" id="KW-0406">Ion transport</keyword>
<keyword evidence="6" id="KW-0630">Potassium</keyword>
<keyword evidence="2" id="KW-0813">Transport</keyword>
<dbReference type="Pfam" id="PF02386">
    <property type="entry name" value="TrkH"/>
    <property type="match status" value="1"/>
</dbReference>
<evidence type="ECO:0000256" key="7">
    <source>
        <dbReference type="ARBA" id="ARBA00022989"/>
    </source>
</evidence>
<evidence type="ECO:0000256" key="3">
    <source>
        <dbReference type="ARBA" id="ARBA00022475"/>
    </source>
</evidence>
<dbReference type="PANTHER" id="PTHR32024">
    <property type="entry name" value="TRK SYSTEM POTASSIUM UPTAKE PROTEIN TRKG-RELATED"/>
    <property type="match status" value="1"/>
</dbReference>